<dbReference type="AlphaFoldDB" id="A0AAN8X2S0"/>
<evidence type="ECO:0000256" key="1">
    <source>
        <dbReference type="SAM" id="MobiDB-lite"/>
    </source>
</evidence>
<sequence length="96" mass="10364">MKNPKYYPAPRDLQVDDIRIELFQQSSNYRAKAKIKGTVRRYSLAPAGSLTSNTEESVEPTHDAPSSDLGLNQILVPCGGGQCPVVAGTTSKNSLN</sequence>
<feature type="non-terminal residue" evidence="2">
    <location>
        <position position="96"/>
    </location>
</feature>
<dbReference type="Proteomes" id="UP001381693">
    <property type="component" value="Unassembled WGS sequence"/>
</dbReference>
<evidence type="ECO:0000313" key="3">
    <source>
        <dbReference type="Proteomes" id="UP001381693"/>
    </source>
</evidence>
<keyword evidence="3" id="KW-1185">Reference proteome</keyword>
<gene>
    <name evidence="2" type="ORF">SK128_021473</name>
</gene>
<protein>
    <submittedName>
        <fullName evidence="2">Uncharacterized protein</fullName>
    </submittedName>
</protein>
<organism evidence="2 3">
    <name type="scientific">Halocaridina rubra</name>
    <name type="common">Hawaiian red shrimp</name>
    <dbReference type="NCBI Taxonomy" id="373956"/>
    <lineage>
        <taxon>Eukaryota</taxon>
        <taxon>Metazoa</taxon>
        <taxon>Ecdysozoa</taxon>
        <taxon>Arthropoda</taxon>
        <taxon>Crustacea</taxon>
        <taxon>Multicrustacea</taxon>
        <taxon>Malacostraca</taxon>
        <taxon>Eumalacostraca</taxon>
        <taxon>Eucarida</taxon>
        <taxon>Decapoda</taxon>
        <taxon>Pleocyemata</taxon>
        <taxon>Caridea</taxon>
        <taxon>Atyoidea</taxon>
        <taxon>Atyidae</taxon>
        <taxon>Halocaridina</taxon>
    </lineage>
</organism>
<proteinExistence type="predicted"/>
<reference evidence="2 3" key="1">
    <citation type="submission" date="2023-11" db="EMBL/GenBank/DDBJ databases">
        <title>Halocaridina rubra genome assembly.</title>
        <authorList>
            <person name="Smith C."/>
        </authorList>
    </citation>
    <scope>NUCLEOTIDE SEQUENCE [LARGE SCALE GENOMIC DNA]</scope>
    <source>
        <strain evidence="2">EP-1</strain>
        <tissue evidence="2">Whole</tissue>
    </source>
</reference>
<dbReference type="EMBL" id="JAXCGZ010010566">
    <property type="protein sequence ID" value="KAK7075482.1"/>
    <property type="molecule type" value="Genomic_DNA"/>
</dbReference>
<evidence type="ECO:0000313" key="2">
    <source>
        <dbReference type="EMBL" id="KAK7075482.1"/>
    </source>
</evidence>
<name>A0AAN8X2S0_HALRR</name>
<feature type="region of interest" description="Disordered" evidence="1">
    <location>
        <begin position="45"/>
        <end position="69"/>
    </location>
</feature>
<comment type="caution">
    <text evidence="2">The sequence shown here is derived from an EMBL/GenBank/DDBJ whole genome shotgun (WGS) entry which is preliminary data.</text>
</comment>
<accession>A0AAN8X2S0</accession>